<proteinExistence type="predicted"/>
<evidence type="ECO:0000313" key="1">
    <source>
        <dbReference type="EMBL" id="AOJ01882.1"/>
    </source>
</evidence>
<reference evidence="1 2" key="1">
    <citation type="submission" date="2015-12" db="EMBL/GenBank/DDBJ databases">
        <title>Diversity of Burkholderia near neighbor genomes.</title>
        <authorList>
            <person name="Sahl J."/>
            <person name="Wagner D."/>
            <person name="Keim P."/>
        </authorList>
    </citation>
    <scope>NUCLEOTIDE SEQUENCE [LARGE SCALE GENOMIC DNA]</scope>
    <source>
        <strain evidence="1 2">BDU6</strain>
    </source>
</reference>
<sequence>MEMYFWTACALDDDNGFDRLMKMAHIDELDNNQWGGVFLCEHITALGFGIDKIKSMVFRNAARLLCNLCATLDIATTLLVGTPSTEVPNGIYTAERYHGVHFTFDVLEPPAAPD</sequence>
<dbReference type="AlphaFoldDB" id="A0A1B4FE96"/>
<keyword evidence="2" id="KW-1185">Reference proteome</keyword>
<dbReference type="KEGG" id="buu:WS70_08605"/>
<gene>
    <name evidence="1" type="ORF">WS70_08605</name>
</gene>
<protein>
    <submittedName>
        <fullName evidence="1">Uncharacterized protein</fullName>
    </submittedName>
</protein>
<evidence type="ECO:0000313" key="2">
    <source>
        <dbReference type="Proteomes" id="UP000062519"/>
    </source>
</evidence>
<dbReference type="Proteomes" id="UP000062519">
    <property type="component" value="Chromosome 1"/>
</dbReference>
<dbReference type="EMBL" id="CP013386">
    <property type="protein sequence ID" value="AOJ01882.1"/>
    <property type="molecule type" value="Genomic_DNA"/>
</dbReference>
<name>A0A1B4FE96_9BURK</name>
<dbReference type="RefSeq" id="WP_059470019.1">
    <property type="nucleotide sequence ID" value="NZ_CP013386.1"/>
</dbReference>
<accession>A0A1B4FE96</accession>
<organism evidence="1 2">
    <name type="scientific">Burkholderia mayonis</name>
    <dbReference type="NCBI Taxonomy" id="1385591"/>
    <lineage>
        <taxon>Bacteria</taxon>
        <taxon>Pseudomonadati</taxon>
        <taxon>Pseudomonadota</taxon>
        <taxon>Betaproteobacteria</taxon>
        <taxon>Burkholderiales</taxon>
        <taxon>Burkholderiaceae</taxon>
        <taxon>Burkholderia</taxon>
        <taxon>pseudomallei group</taxon>
    </lineage>
</organism>